<evidence type="ECO:0000259" key="2">
    <source>
        <dbReference type="Pfam" id="PF11331"/>
    </source>
</evidence>
<gene>
    <name evidence="4" type="ORF">Scep_010309</name>
</gene>
<feature type="compositionally biased region" description="Polar residues" evidence="1">
    <location>
        <begin position="231"/>
        <end position="244"/>
    </location>
</feature>
<feature type="compositionally biased region" description="Basic and acidic residues" evidence="1">
    <location>
        <begin position="152"/>
        <end position="169"/>
    </location>
</feature>
<dbReference type="AlphaFoldDB" id="A0AAP0JW36"/>
<sequence>MMSLEAPDDCDIAKQPLLKDFLPDTWRSLSSKASKVRLVRCPKCRGVLPELADVPVYKCGGCNATLRGKNYKQAQESQSSDAIHDNSSLKNESEINLKIWDSRDSDISSQESNLSTKETPRQVEPEGPHRKQSESETGNAPHEISPSAENSCQEKEELSIEVGEDKHAENCNGENSSGGSQSPETLLVSGGSSPSDDTSERSIEKDLYSDLKSSSENIEPHGSKCMVLKETVQTTEINAVNVTSDGAKDDSKYSGKSGDVSKTLAPKDDLPFDGRVSSSYGLGEQPRDEHAFVSKRPPVELQIEVESISQEGQETREDLKETKKMNVNFEDENQPVKLPSKPVNRKNDSSFVGDPPLEPVSHDTEALQNLNRNDSERFHQVPYFKGLEKDDPFLKERHINGRRKSADYDHVQSSFRLYLAENHKLDERGQLELLKKLDELRDHLNKSYAHGRKAKEHISPRHAHQEKQYRPFHGMQKLLDRENLAHCTSCYPQQQRPEAFKLRKSTTYRGGCSHAFQTRLGSDCMHRADNPHSHGFHEDWNCLQKFEPPNTCYDRGLHQTCTGYKCYNPYSITSSPSRPLRSNCPCRGCDEVQPRHHMQRNFDNEVAKLRHEEKRHVLKQQCRPMVGGAPFITCYHCSQLLKIPEEFLHASKRSHALQCGSCSKVLMFSLHKTIHIVPHSPKSVLPPSSDEVADGAHQISSVGNSSNADCCIQGDSTSYSEEDYGLPTFKSCSTESEPALPTPAFPSSQINTADRIKPSSIHSALQNYNMKKIAMSILNSKNKHPIDFRKNVGSSSDQARLSLKAEAGHGPGSPLHRLMGYSSPTDIINGTGTAIIHS</sequence>
<protein>
    <recommendedName>
        <fullName evidence="6">Zinc-ribbon domain-containing protein</fullName>
    </recommendedName>
</protein>
<evidence type="ECO:0000259" key="3">
    <source>
        <dbReference type="Pfam" id="PF22910"/>
    </source>
</evidence>
<reference evidence="4 5" key="1">
    <citation type="submission" date="2024-01" db="EMBL/GenBank/DDBJ databases">
        <title>Genome assemblies of Stephania.</title>
        <authorList>
            <person name="Yang L."/>
        </authorList>
    </citation>
    <scope>NUCLEOTIDE SEQUENCE [LARGE SCALE GENOMIC DNA]</scope>
    <source>
        <strain evidence="4">JXDWG</strain>
        <tissue evidence="4">Leaf</tissue>
    </source>
</reference>
<feature type="region of interest" description="Disordered" evidence="1">
    <location>
        <begin position="101"/>
        <end position="297"/>
    </location>
</feature>
<dbReference type="Proteomes" id="UP001419268">
    <property type="component" value="Unassembled WGS sequence"/>
</dbReference>
<evidence type="ECO:0008006" key="6">
    <source>
        <dbReference type="Google" id="ProtNLM"/>
    </source>
</evidence>
<feature type="compositionally biased region" description="Basic and acidic residues" evidence="1">
    <location>
        <begin position="198"/>
        <end position="209"/>
    </location>
</feature>
<name>A0AAP0JW36_9MAGN</name>
<feature type="domain" description="Probable zinc-ribbon" evidence="2">
    <location>
        <begin position="627"/>
        <end position="670"/>
    </location>
</feature>
<evidence type="ECO:0000256" key="1">
    <source>
        <dbReference type="SAM" id="MobiDB-lite"/>
    </source>
</evidence>
<feature type="domain" description="Enhanced disease resistance 4-like N-terminal" evidence="3">
    <location>
        <begin position="35"/>
        <end position="67"/>
    </location>
</feature>
<feature type="compositionally biased region" description="Polar residues" evidence="1">
    <location>
        <begin position="107"/>
        <end position="117"/>
    </location>
</feature>
<dbReference type="EMBL" id="JBBNAG010000004">
    <property type="protein sequence ID" value="KAK9140628.1"/>
    <property type="molecule type" value="Genomic_DNA"/>
</dbReference>
<evidence type="ECO:0000313" key="4">
    <source>
        <dbReference type="EMBL" id="KAK9140628.1"/>
    </source>
</evidence>
<comment type="caution">
    <text evidence="4">The sequence shown here is derived from an EMBL/GenBank/DDBJ whole genome shotgun (WGS) entry which is preliminary data.</text>
</comment>
<dbReference type="Pfam" id="PF22910">
    <property type="entry name" value="EDR4-like_1st"/>
    <property type="match status" value="1"/>
</dbReference>
<feature type="compositionally biased region" description="Polar residues" evidence="1">
    <location>
        <begin position="172"/>
        <end position="196"/>
    </location>
</feature>
<feature type="region of interest" description="Disordered" evidence="1">
    <location>
        <begin position="333"/>
        <end position="361"/>
    </location>
</feature>
<organism evidence="4 5">
    <name type="scientific">Stephania cephalantha</name>
    <dbReference type="NCBI Taxonomy" id="152367"/>
    <lineage>
        <taxon>Eukaryota</taxon>
        <taxon>Viridiplantae</taxon>
        <taxon>Streptophyta</taxon>
        <taxon>Embryophyta</taxon>
        <taxon>Tracheophyta</taxon>
        <taxon>Spermatophyta</taxon>
        <taxon>Magnoliopsida</taxon>
        <taxon>Ranunculales</taxon>
        <taxon>Menispermaceae</taxon>
        <taxon>Menispermoideae</taxon>
        <taxon>Cissampelideae</taxon>
        <taxon>Stephania</taxon>
    </lineage>
</organism>
<keyword evidence="5" id="KW-1185">Reference proteome</keyword>
<dbReference type="GO" id="GO:1900150">
    <property type="term" value="P:regulation of defense response to fungus"/>
    <property type="evidence" value="ECO:0007669"/>
    <property type="project" value="InterPro"/>
</dbReference>
<dbReference type="InterPro" id="IPR040244">
    <property type="entry name" value="EDR4-like"/>
</dbReference>
<dbReference type="InterPro" id="IPR055126">
    <property type="entry name" value="EDR4-like_N"/>
</dbReference>
<dbReference type="PANTHER" id="PTHR31105">
    <property type="entry name" value="EXTRA-LARGE G-PROTEIN-LIKE"/>
    <property type="match status" value="1"/>
</dbReference>
<dbReference type="InterPro" id="IPR021480">
    <property type="entry name" value="Zinc_ribbon_12"/>
</dbReference>
<dbReference type="PANTHER" id="PTHR31105:SF38">
    <property type="entry name" value="PROTEIN ENHANCED DISEASE RESISTANCE 4"/>
    <property type="match status" value="1"/>
</dbReference>
<accession>A0AAP0JW36</accession>
<dbReference type="Pfam" id="PF11331">
    <property type="entry name" value="Zn_ribbon_12"/>
    <property type="match status" value="1"/>
</dbReference>
<feature type="compositionally biased region" description="Basic and acidic residues" evidence="1">
    <location>
        <begin position="118"/>
        <end position="134"/>
    </location>
</feature>
<proteinExistence type="predicted"/>
<evidence type="ECO:0000313" key="5">
    <source>
        <dbReference type="Proteomes" id="UP001419268"/>
    </source>
</evidence>